<dbReference type="InterPro" id="IPR017451">
    <property type="entry name" value="F-box-assoc_interact_dom"/>
</dbReference>
<sequence length="381" mass="44294">MAEFPLEIMYDILSRMQIRSLARLRCVNKQWCNYINDPYLEVMHAKRAPLTDAMLIKFHQFPSNSSKSPCTLRFLEEEEGTCTLEVRKKPPVMEFMCRRANRCLPPFEIVLGSCNGLLYSSQGRNPDGSTTLVAINPLRRECYKLPPINTPKSEPLGRFVESSSGLGFDDSTHTFKMVCVMKKFKEDLYTMVHVLGTNSWRKIPQIPSYPIKGEGVFANGCLHWLIRDRYDYYGVYLAKPLISFDMAKEEFGLINLPQELPSNWGIVRLVYLHGEVGYVYHIRHKLVVWVLKEKGWVRHCEIEEKPSLRNLKVLGFWNVKGDVLMLDKCHHRMFVYNLKSDTVDEVSLIGWNDTAGVEDIRMYQRSFVFNPLFDQKLMKKS</sequence>
<dbReference type="PANTHER" id="PTHR31672">
    <property type="entry name" value="BNACNNG10540D PROTEIN"/>
    <property type="match status" value="1"/>
</dbReference>
<evidence type="ECO:0000313" key="3">
    <source>
        <dbReference type="Proteomes" id="UP000215914"/>
    </source>
</evidence>
<dbReference type="InterPro" id="IPR013187">
    <property type="entry name" value="F-box-assoc_dom_typ3"/>
</dbReference>
<name>A0A9K3ENE4_HELAN</name>
<reference evidence="2" key="2">
    <citation type="submission" date="2020-06" db="EMBL/GenBank/DDBJ databases">
        <title>Helianthus annuus Genome sequencing and assembly Release 2.</title>
        <authorList>
            <person name="Gouzy J."/>
            <person name="Langlade N."/>
            <person name="Munos S."/>
        </authorList>
    </citation>
    <scope>NUCLEOTIDE SEQUENCE</scope>
    <source>
        <tissue evidence="2">Leaves</tissue>
    </source>
</reference>
<protein>
    <submittedName>
        <fullName evidence="2">F-box domain-containing protein</fullName>
    </submittedName>
</protein>
<proteinExistence type="predicted"/>
<dbReference type="Gramene" id="mRNA:HanXRQr2_Chr13g0608721">
    <property type="protein sequence ID" value="CDS:HanXRQr2_Chr13g0608721.1"/>
    <property type="gene ID" value="HanXRQr2_Chr13g0608721"/>
</dbReference>
<dbReference type="Pfam" id="PF08268">
    <property type="entry name" value="FBA_3"/>
    <property type="match status" value="1"/>
</dbReference>
<dbReference type="Proteomes" id="UP000215914">
    <property type="component" value="Unassembled WGS sequence"/>
</dbReference>
<accession>A0A9K3ENE4</accession>
<dbReference type="InterPro" id="IPR050796">
    <property type="entry name" value="SCF_F-box_component"/>
</dbReference>
<dbReference type="NCBIfam" id="TIGR01640">
    <property type="entry name" value="F_box_assoc_1"/>
    <property type="match status" value="1"/>
</dbReference>
<dbReference type="SUPFAM" id="SSF81383">
    <property type="entry name" value="F-box domain"/>
    <property type="match status" value="1"/>
</dbReference>
<comment type="caution">
    <text evidence="2">The sequence shown here is derived from an EMBL/GenBank/DDBJ whole genome shotgun (WGS) entry which is preliminary data.</text>
</comment>
<organism evidence="2 3">
    <name type="scientific">Helianthus annuus</name>
    <name type="common">Common sunflower</name>
    <dbReference type="NCBI Taxonomy" id="4232"/>
    <lineage>
        <taxon>Eukaryota</taxon>
        <taxon>Viridiplantae</taxon>
        <taxon>Streptophyta</taxon>
        <taxon>Embryophyta</taxon>
        <taxon>Tracheophyta</taxon>
        <taxon>Spermatophyta</taxon>
        <taxon>Magnoliopsida</taxon>
        <taxon>eudicotyledons</taxon>
        <taxon>Gunneridae</taxon>
        <taxon>Pentapetalae</taxon>
        <taxon>asterids</taxon>
        <taxon>campanulids</taxon>
        <taxon>Asterales</taxon>
        <taxon>Asteraceae</taxon>
        <taxon>Asteroideae</taxon>
        <taxon>Heliantheae alliance</taxon>
        <taxon>Heliantheae</taxon>
        <taxon>Helianthus</taxon>
    </lineage>
</organism>
<keyword evidence="3" id="KW-1185">Reference proteome</keyword>
<dbReference type="PANTHER" id="PTHR31672:SF13">
    <property type="entry name" value="F-BOX PROTEIN CPR30-LIKE"/>
    <property type="match status" value="1"/>
</dbReference>
<evidence type="ECO:0000259" key="1">
    <source>
        <dbReference type="PROSITE" id="PS50181"/>
    </source>
</evidence>
<dbReference type="Pfam" id="PF00646">
    <property type="entry name" value="F-box"/>
    <property type="match status" value="1"/>
</dbReference>
<gene>
    <name evidence="2" type="ORF">HanXRQr2_Chr13g0608721</name>
</gene>
<dbReference type="Gene3D" id="1.20.1280.50">
    <property type="match status" value="1"/>
</dbReference>
<reference evidence="2" key="1">
    <citation type="journal article" date="2017" name="Nature">
        <title>The sunflower genome provides insights into oil metabolism, flowering and Asterid evolution.</title>
        <authorList>
            <person name="Badouin H."/>
            <person name="Gouzy J."/>
            <person name="Grassa C.J."/>
            <person name="Murat F."/>
            <person name="Staton S.E."/>
            <person name="Cottret L."/>
            <person name="Lelandais-Briere C."/>
            <person name="Owens G.L."/>
            <person name="Carrere S."/>
            <person name="Mayjonade B."/>
            <person name="Legrand L."/>
            <person name="Gill N."/>
            <person name="Kane N.C."/>
            <person name="Bowers J.E."/>
            <person name="Hubner S."/>
            <person name="Bellec A."/>
            <person name="Berard A."/>
            <person name="Berges H."/>
            <person name="Blanchet N."/>
            <person name="Boniface M.C."/>
            <person name="Brunel D."/>
            <person name="Catrice O."/>
            <person name="Chaidir N."/>
            <person name="Claudel C."/>
            <person name="Donnadieu C."/>
            <person name="Faraut T."/>
            <person name="Fievet G."/>
            <person name="Helmstetter N."/>
            <person name="King M."/>
            <person name="Knapp S.J."/>
            <person name="Lai Z."/>
            <person name="Le Paslier M.C."/>
            <person name="Lippi Y."/>
            <person name="Lorenzon L."/>
            <person name="Mandel J.R."/>
            <person name="Marage G."/>
            <person name="Marchand G."/>
            <person name="Marquand E."/>
            <person name="Bret-Mestries E."/>
            <person name="Morien E."/>
            <person name="Nambeesan S."/>
            <person name="Nguyen T."/>
            <person name="Pegot-Espagnet P."/>
            <person name="Pouilly N."/>
            <person name="Raftis F."/>
            <person name="Sallet E."/>
            <person name="Schiex T."/>
            <person name="Thomas J."/>
            <person name="Vandecasteele C."/>
            <person name="Vares D."/>
            <person name="Vear F."/>
            <person name="Vautrin S."/>
            <person name="Crespi M."/>
            <person name="Mangin B."/>
            <person name="Burke J.M."/>
            <person name="Salse J."/>
            <person name="Munos S."/>
            <person name="Vincourt P."/>
            <person name="Rieseberg L.H."/>
            <person name="Langlade N.B."/>
        </authorList>
    </citation>
    <scope>NUCLEOTIDE SEQUENCE</scope>
    <source>
        <tissue evidence="2">Leaves</tissue>
    </source>
</reference>
<dbReference type="SMART" id="SM00256">
    <property type="entry name" value="FBOX"/>
    <property type="match status" value="1"/>
</dbReference>
<dbReference type="InterPro" id="IPR001810">
    <property type="entry name" value="F-box_dom"/>
</dbReference>
<dbReference type="EMBL" id="MNCJ02000328">
    <property type="protein sequence ID" value="KAF5775144.1"/>
    <property type="molecule type" value="Genomic_DNA"/>
</dbReference>
<dbReference type="PROSITE" id="PS50181">
    <property type="entry name" value="FBOX"/>
    <property type="match status" value="1"/>
</dbReference>
<dbReference type="InterPro" id="IPR036047">
    <property type="entry name" value="F-box-like_dom_sf"/>
</dbReference>
<evidence type="ECO:0000313" key="2">
    <source>
        <dbReference type="EMBL" id="KAF5775144.1"/>
    </source>
</evidence>
<feature type="domain" description="F-box" evidence="1">
    <location>
        <begin position="1"/>
        <end position="47"/>
    </location>
</feature>
<dbReference type="AlphaFoldDB" id="A0A9K3ENE4"/>